<feature type="region of interest" description="Disordered" evidence="1">
    <location>
        <begin position="114"/>
        <end position="135"/>
    </location>
</feature>
<dbReference type="Proteomes" id="UP000539538">
    <property type="component" value="Unassembled WGS sequence"/>
</dbReference>
<sequence>MLGKVGCALQDAGAFAAPCCIDGVEYLDDARTPVARLTRKIGPAPERLGVRREKHRQRPASLLAHAGERCHVYLVDVGPLLAVDLDVNEEPVHDLSNFGILEAFVRHDMAPMAGGITDGEQDGPVQLHGFRQSRR</sequence>
<name>A0ABR6L466_9HYPH</name>
<proteinExistence type="predicted"/>
<organism evidence="2 3">
    <name type="scientific">Aminobacter niigataensis</name>
    <dbReference type="NCBI Taxonomy" id="83265"/>
    <lineage>
        <taxon>Bacteria</taxon>
        <taxon>Pseudomonadati</taxon>
        <taxon>Pseudomonadota</taxon>
        <taxon>Alphaproteobacteria</taxon>
        <taxon>Hyphomicrobiales</taxon>
        <taxon>Phyllobacteriaceae</taxon>
        <taxon>Aminobacter</taxon>
    </lineage>
</organism>
<reference evidence="2 3" key="1">
    <citation type="submission" date="2020-08" db="EMBL/GenBank/DDBJ databases">
        <title>Genomic Encyclopedia of Type Strains, Phase IV (KMG-IV): sequencing the most valuable type-strain genomes for metagenomic binning, comparative biology and taxonomic classification.</title>
        <authorList>
            <person name="Goeker M."/>
        </authorList>
    </citation>
    <scope>NUCLEOTIDE SEQUENCE [LARGE SCALE GENOMIC DNA]</scope>
    <source>
        <strain evidence="2 3">DSM 7050</strain>
    </source>
</reference>
<keyword evidence="3" id="KW-1185">Reference proteome</keyword>
<protein>
    <submittedName>
        <fullName evidence="2">Uncharacterized protein</fullName>
    </submittedName>
</protein>
<dbReference type="EMBL" id="JACHOT010000004">
    <property type="protein sequence ID" value="MBB4651535.1"/>
    <property type="molecule type" value="Genomic_DNA"/>
</dbReference>
<gene>
    <name evidence="2" type="ORF">GGQ99_003302</name>
</gene>
<accession>A0ABR6L466</accession>
<evidence type="ECO:0000313" key="3">
    <source>
        <dbReference type="Proteomes" id="UP000539538"/>
    </source>
</evidence>
<comment type="caution">
    <text evidence="2">The sequence shown here is derived from an EMBL/GenBank/DDBJ whole genome shotgun (WGS) entry which is preliminary data.</text>
</comment>
<evidence type="ECO:0000256" key="1">
    <source>
        <dbReference type="SAM" id="MobiDB-lite"/>
    </source>
</evidence>
<evidence type="ECO:0000313" key="2">
    <source>
        <dbReference type="EMBL" id="MBB4651535.1"/>
    </source>
</evidence>